<dbReference type="EMBL" id="QRWX01000004">
    <property type="protein sequence ID" value="RGT54253.1"/>
    <property type="molecule type" value="Genomic_DNA"/>
</dbReference>
<evidence type="ECO:0000256" key="7">
    <source>
        <dbReference type="ARBA" id="ARBA00023229"/>
    </source>
</evidence>
<feature type="binding site" evidence="9">
    <location>
        <position position="217"/>
    </location>
    <ligand>
        <name>Mn(2+)</name>
        <dbReference type="ChEBI" id="CHEBI:29035"/>
    </ligand>
</feature>
<evidence type="ECO:0000256" key="5">
    <source>
        <dbReference type="ARBA" id="ARBA00023002"/>
    </source>
</evidence>
<organism evidence="13 14">
    <name type="scientific">Solobacterium moorei</name>
    <dbReference type="NCBI Taxonomy" id="102148"/>
    <lineage>
        <taxon>Bacteria</taxon>
        <taxon>Bacillati</taxon>
        <taxon>Bacillota</taxon>
        <taxon>Erysipelotrichia</taxon>
        <taxon>Erysipelotrichales</taxon>
        <taxon>Erysipelotrichaceae</taxon>
        <taxon>Solobacterium</taxon>
    </lineage>
</organism>
<sequence length="385" mass="42830">MKRLMLLGASGSIGTQTIDVVLQHPDAFALVGISVGHRIDILKEILAKISVSHVCVCEEKDMKELAHQYPDIHFYFGDEGLLTLSKMSEYDLLVNALVGFVGFLPTLNAIQTGHNIALANKETLVVGGELIEKAIKEYGVSLYPIDSEHSAIFQALQGNEHKEMKRLLITASGGSFRNRTREELKDVTVEQALAHPNWAMGAKITIDSADMMNKGFEVIEAHYLFDIDYDNIDVVMHPESVIHSMVEYVDHSVMAQLGTPDMRLPIQYALTWPHRYPLDLEKPLDLTEVATLHFAKPDLERFPLLALAYEAGKKGGNLPAVMNAANEVANAAFRKKQISFLEIEDIVINAVHTVAYQTVNTVQDLIDADCWGRDFAHQQIQGVNQ</sequence>
<evidence type="ECO:0000256" key="1">
    <source>
        <dbReference type="ARBA" id="ARBA00005094"/>
    </source>
</evidence>
<dbReference type="SUPFAM" id="SSF51735">
    <property type="entry name" value="NAD(P)-binding Rossmann-fold domains"/>
    <property type="match status" value="1"/>
</dbReference>
<feature type="binding site" evidence="9">
    <location>
        <position position="121"/>
    </location>
    <ligand>
        <name>1-deoxy-D-xylulose 5-phosphate</name>
        <dbReference type="ChEBI" id="CHEBI:57792"/>
    </ligand>
</feature>
<keyword evidence="4 9" id="KW-0521">NADP</keyword>
<dbReference type="SUPFAM" id="SSF55347">
    <property type="entry name" value="Glyceraldehyde-3-phosphate dehydrogenase-like, C-terminal domain"/>
    <property type="match status" value="1"/>
</dbReference>
<comment type="caution">
    <text evidence="13">The sequence shown here is derived from an EMBL/GenBank/DDBJ whole genome shotgun (WGS) entry which is preliminary data.</text>
</comment>
<feature type="binding site" evidence="9">
    <location>
        <position position="148"/>
    </location>
    <ligand>
        <name>1-deoxy-D-xylulose 5-phosphate</name>
        <dbReference type="ChEBI" id="CHEBI:57792"/>
    </ligand>
</feature>
<evidence type="ECO:0000256" key="8">
    <source>
        <dbReference type="ARBA" id="ARBA00048543"/>
    </source>
</evidence>
<dbReference type="Pfam" id="PF13288">
    <property type="entry name" value="DXPR_C"/>
    <property type="match status" value="1"/>
</dbReference>
<feature type="binding site" evidence="9">
    <location>
        <position position="217"/>
    </location>
    <ligand>
        <name>1-deoxy-D-xylulose 5-phosphate</name>
        <dbReference type="ChEBI" id="CHEBI:57792"/>
    </ligand>
</feature>
<feature type="binding site" evidence="9">
    <location>
        <position position="122"/>
    </location>
    <ligand>
        <name>NADPH</name>
        <dbReference type="ChEBI" id="CHEBI:57783"/>
    </ligand>
</feature>
<dbReference type="UniPathway" id="UPA00056">
    <property type="reaction ID" value="UER00092"/>
</dbReference>
<dbReference type="PANTHER" id="PTHR30525">
    <property type="entry name" value="1-DEOXY-D-XYLULOSE 5-PHOSPHATE REDUCTOISOMERASE"/>
    <property type="match status" value="1"/>
</dbReference>
<feature type="domain" description="1-deoxy-D-xylulose 5-phosphate reductoisomerase N-terminal" evidence="10">
    <location>
        <begin position="4"/>
        <end position="128"/>
    </location>
</feature>
<dbReference type="InterPro" id="IPR036169">
    <property type="entry name" value="DXPR_C_sf"/>
</dbReference>
<dbReference type="NCBIfam" id="TIGR00243">
    <property type="entry name" value="Dxr"/>
    <property type="match status" value="1"/>
</dbReference>
<dbReference type="InterPro" id="IPR013644">
    <property type="entry name" value="DXP_reductoisomerase_C"/>
</dbReference>
<keyword evidence="5 9" id="KW-0560">Oxidoreductase</keyword>
<comment type="caution">
    <text evidence="9">Lacks conserved residue(s) required for the propagation of feature annotation.</text>
</comment>
<dbReference type="HAMAP" id="MF_00183">
    <property type="entry name" value="DXP_reductoisom"/>
    <property type="match status" value="1"/>
</dbReference>
<feature type="binding site" evidence="9">
    <location>
        <position position="36"/>
    </location>
    <ligand>
        <name>NADPH</name>
        <dbReference type="ChEBI" id="CHEBI:57783"/>
    </ligand>
</feature>
<feature type="binding site" evidence="9">
    <location>
        <position position="148"/>
    </location>
    <ligand>
        <name>Mn(2+)</name>
        <dbReference type="ChEBI" id="CHEBI:29035"/>
    </ligand>
</feature>
<feature type="binding site" evidence="9">
    <location>
        <position position="120"/>
    </location>
    <ligand>
        <name>NADPH</name>
        <dbReference type="ChEBI" id="CHEBI:57783"/>
    </ligand>
</feature>
<feature type="binding site" evidence="9">
    <location>
        <position position="147"/>
    </location>
    <ligand>
        <name>1-deoxy-D-xylulose 5-phosphate</name>
        <dbReference type="ChEBI" id="CHEBI:57792"/>
    </ligand>
</feature>
<dbReference type="InterPro" id="IPR013512">
    <property type="entry name" value="DXP_reductoisomerase_N"/>
</dbReference>
<feature type="domain" description="1-deoxy-D-xylulose 5-phosphate reductoisomerase C-terminal" evidence="11">
    <location>
        <begin position="142"/>
        <end position="225"/>
    </location>
</feature>
<evidence type="ECO:0000259" key="11">
    <source>
        <dbReference type="Pfam" id="PF08436"/>
    </source>
</evidence>
<keyword evidence="6 9" id="KW-0464">Manganese</keyword>
<keyword evidence="3 9" id="KW-0479">Metal-binding</keyword>
<dbReference type="Gene3D" id="3.40.50.720">
    <property type="entry name" value="NAD(P)-binding Rossmann-like Domain"/>
    <property type="match status" value="1"/>
</dbReference>
<evidence type="ECO:0000256" key="4">
    <source>
        <dbReference type="ARBA" id="ARBA00022857"/>
    </source>
</evidence>
<feature type="binding site" evidence="9">
    <location>
        <position position="11"/>
    </location>
    <ligand>
        <name>NADPH</name>
        <dbReference type="ChEBI" id="CHEBI:57783"/>
    </ligand>
</feature>
<feature type="binding site" evidence="9">
    <location>
        <position position="213"/>
    </location>
    <ligand>
        <name>1-deoxy-D-xylulose 5-phosphate</name>
        <dbReference type="ChEBI" id="CHEBI:57792"/>
    </ligand>
</feature>
<evidence type="ECO:0000256" key="2">
    <source>
        <dbReference type="ARBA" id="ARBA00006825"/>
    </source>
</evidence>
<feature type="binding site" evidence="9">
    <location>
        <position position="201"/>
    </location>
    <ligand>
        <name>NADPH</name>
        <dbReference type="ChEBI" id="CHEBI:57783"/>
    </ligand>
</feature>
<dbReference type="RefSeq" id="WP_118765233.1">
    <property type="nucleotide sequence ID" value="NZ_CABJCF010000004.1"/>
</dbReference>
<evidence type="ECO:0000313" key="14">
    <source>
        <dbReference type="Proteomes" id="UP000284731"/>
    </source>
</evidence>
<dbReference type="GO" id="GO:0030145">
    <property type="term" value="F:manganese ion binding"/>
    <property type="evidence" value="ECO:0007669"/>
    <property type="project" value="TreeGrafter"/>
</dbReference>
<feature type="binding site" evidence="9">
    <location>
        <position position="172"/>
    </location>
    <ligand>
        <name>1-deoxy-D-xylulose 5-phosphate</name>
        <dbReference type="ChEBI" id="CHEBI:57792"/>
    </ligand>
</feature>
<dbReference type="Gene3D" id="1.10.1740.10">
    <property type="match status" value="1"/>
</dbReference>
<comment type="cofactor">
    <cofactor evidence="9">
        <name>Mg(2+)</name>
        <dbReference type="ChEBI" id="CHEBI:18420"/>
    </cofactor>
    <cofactor evidence="9">
        <name>Mn(2+)</name>
        <dbReference type="ChEBI" id="CHEBI:29035"/>
    </cofactor>
</comment>
<dbReference type="InterPro" id="IPR003821">
    <property type="entry name" value="DXP_reductoisomerase"/>
</dbReference>
<dbReference type="Pfam" id="PF02670">
    <property type="entry name" value="DXP_reductoisom"/>
    <property type="match status" value="1"/>
</dbReference>
<keyword evidence="7 9" id="KW-0414">Isoprene biosynthesis</keyword>
<comment type="function">
    <text evidence="9">Catalyzes the NADPH-dependent rearrangement and reduction of 1-deoxy-D-xylulose-5-phosphate (DXP) to 2-C-methyl-D-erythritol 4-phosphate (MEP).</text>
</comment>
<proteinExistence type="inferred from homology"/>
<evidence type="ECO:0000313" key="13">
    <source>
        <dbReference type="EMBL" id="RGT54253.1"/>
    </source>
</evidence>
<comment type="pathway">
    <text evidence="1 9">Isoprenoid biosynthesis; isopentenyl diphosphate biosynthesis via DXP pathway; isopentenyl diphosphate from 1-deoxy-D-xylulose 5-phosphate: step 1/6.</text>
</comment>
<name>A0A412PBJ6_9FIRM</name>
<dbReference type="InterPro" id="IPR026877">
    <property type="entry name" value="DXPR_C"/>
</dbReference>
<evidence type="ECO:0000259" key="12">
    <source>
        <dbReference type="Pfam" id="PF13288"/>
    </source>
</evidence>
<dbReference type="GO" id="GO:0030604">
    <property type="term" value="F:1-deoxy-D-xylulose-5-phosphate reductoisomerase activity"/>
    <property type="evidence" value="ECO:0007669"/>
    <property type="project" value="UniProtKB-UniRule"/>
</dbReference>
<feature type="binding site" evidence="9">
    <location>
        <position position="208"/>
    </location>
    <ligand>
        <name>1-deoxy-D-xylulose 5-phosphate</name>
        <dbReference type="ChEBI" id="CHEBI:57792"/>
    </ligand>
</feature>
<dbReference type="Pfam" id="PF08436">
    <property type="entry name" value="DXP_redisom_C"/>
    <property type="match status" value="1"/>
</dbReference>
<keyword evidence="13" id="KW-0413">Isomerase</keyword>
<feature type="domain" description="DXP reductoisomerase C-terminal" evidence="12">
    <location>
        <begin position="257"/>
        <end position="374"/>
    </location>
</feature>
<evidence type="ECO:0000256" key="9">
    <source>
        <dbReference type="HAMAP-Rule" id="MF_00183"/>
    </source>
</evidence>
<dbReference type="GO" id="GO:0051484">
    <property type="term" value="P:isopentenyl diphosphate biosynthetic process, methylerythritol 4-phosphate pathway involved in terpenoid biosynthetic process"/>
    <property type="evidence" value="ECO:0007669"/>
    <property type="project" value="UniProtKB-ARBA"/>
</dbReference>
<dbReference type="SUPFAM" id="SSF69055">
    <property type="entry name" value="1-deoxy-D-xylulose-5-phosphate reductoisomerase, C-terminal domain"/>
    <property type="match status" value="1"/>
</dbReference>
<comment type="catalytic activity">
    <reaction evidence="8">
        <text>2-C-methyl-D-erythritol 4-phosphate + NADP(+) = 1-deoxy-D-xylulose 5-phosphate + NADPH + H(+)</text>
        <dbReference type="Rhea" id="RHEA:13717"/>
        <dbReference type="ChEBI" id="CHEBI:15378"/>
        <dbReference type="ChEBI" id="CHEBI:57783"/>
        <dbReference type="ChEBI" id="CHEBI:57792"/>
        <dbReference type="ChEBI" id="CHEBI:58262"/>
        <dbReference type="ChEBI" id="CHEBI:58349"/>
        <dbReference type="EC" id="1.1.1.267"/>
    </reaction>
    <physiologicalReaction direction="right-to-left" evidence="8">
        <dbReference type="Rhea" id="RHEA:13719"/>
    </physiologicalReaction>
</comment>
<feature type="binding site" evidence="9">
    <location>
        <position position="13"/>
    </location>
    <ligand>
        <name>NADPH</name>
        <dbReference type="ChEBI" id="CHEBI:57783"/>
    </ligand>
</feature>
<dbReference type="GO" id="GO:0070402">
    <property type="term" value="F:NADPH binding"/>
    <property type="evidence" value="ECO:0007669"/>
    <property type="project" value="InterPro"/>
</dbReference>
<dbReference type="NCBIfam" id="NF009114">
    <property type="entry name" value="PRK12464.1"/>
    <property type="match status" value="1"/>
</dbReference>
<dbReference type="PIRSF" id="PIRSF006205">
    <property type="entry name" value="Dxp_reductismrs"/>
    <property type="match status" value="1"/>
</dbReference>
<dbReference type="GO" id="GO:0016853">
    <property type="term" value="F:isomerase activity"/>
    <property type="evidence" value="ECO:0007669"/>
    <property type="project" value="UniProtKB-KW"/>
</dbReference>
<feature type="binding site" evidence="9">
    <location>
        <position position="12"/>
    </location>
    <ligand>
        <name>NADPH</name>
        <dbReference type="ChEBI" id="CHEBI:57783"/>
    </ligand>
</feature>
<dbReference type="PANTHER" id="PTHR30525:SF0">
    <property type="entry name" value="1-DEOXY-D-XYLULOSE 5-PHOSPHATE REDUCTOISOMERASE, CHLOROPLASTIC"/>
    <property type="match status" value="1"/>
</dbReference>
<keyword evidence="9" id="KW-0460">Magnesium</keyword>
<evidence type="ECO:0000259" key="10">
    <source>
        <dbReference type="Pfam" id="PF02670"/>
    </source>
</evidence>
<gene>
    <name evidence="9" type="primary">dxr</name>
    <name evidence="13" type="ORF">DWX20_08795</name>
</gene>
<evidence type="ECO:0000256" key="6">
    <source>
        <dbReference type="ARBA" id="ARBA00023211"/>
    </source>
</evidence>
<protein>
    <recommendedName>
        <fullName evidence="9">1-deoxy-D-xylulose 5-phosphate reductoisomerase</fullName>
        <shortName evidence="9">DXP reductoisomerase</shortName>
        <ecNumber evidence="9">1.1.1.267</ecNumber>
    </recommendedName>
    <alternativeName>
        <fullName evidence="9">1-deoxyxylulose-5-phosphate reductoisomerase</fullName>
    </alternativeName>
    <alternativeName>
        <fullName evidence="9">2-C-methyl-D-erythritol 4-phosphate synthase</fullName>
    </alternativeName>
</protein>
<dbReference type="InterPro" id="IPR036291">
    <property type="entry name" value="NAD(P)-bd_dom_sf"/>
</dbReference>
<dbReference type="FunFam" id="3.40.50.720:FF:000045">
    <property type="entry name" value="1-deoxy-D-xylulose 5-phosphate reductoisomerase"/>
    <property type="match status" value="1"/>
</dbReference>
<feature type="binding site" evidence="9">
    <location>
        <position position="195"/>
    </location>
    <ligand>
        <name>1-deoxy-D-xylulose 5-phosphate</name>
        <dbReference type="ChEBI" id="CHEBI:57792"/>
    </ligand>
</feature>
<accession>A0A412PBJ6</accession>
<reference evidence="13 14" key="1">
    <citation type="submission" date="2018-08" db="EMBL/GenBank/DDBJ databases">
        <title>A genome reference for cultivated species of the human gut microbiota.</title>
        <authorList>
            <person name="Zou Y."/>
            <person name="Xue W."/>
            <person name="Luo G."/>
        </authorList>
    </citation>
    <scope>NUCLEOTIDE SEQUENCE [LARGE SCALE GENOMIC DNA]</scope>
    <source>
        <strain evidence="13 14">AF18-46</strain>
    </source>
</reference>
<dbReference type="Proteomes" id="UP000284731">
    <property type="component" value="Unassembled WGS sequence"/>
</dbReference>
<evidence type="ECO:0000256" key="3">
    <source>
        <dbReference type="ARBA" id="ARBA00022723"/>
    </source>
</evidence>
<comment type="similarity">
    <text evidence="2 9">Belongs to the DXR family.</text>
</comment>
<feature type="binding site" evidence="9">
    <location>
        <position position="146"/>
    </location>
    <ligand>
        <name>Mn(2+)</name>
        <dbReference type="ChEBI" id="CHEBI:29035"/>
    </ligand>
</feature>
<dbReference type="EC" id="1.1.1.267" evidence="9"/>
<dbReference type="AlphaFoldDB" id="A0A412PBJ6"/>
<feature type="binding site" evidence="9">
    <location>
        <position position="214"/>
    </location>
    <ligand>
        <name>1-deoxy-D-xylulose 5-phosphate</name>
        <dbReference type="ChEBI" id="CHEBI:57792"/>
    </ligand>
</feature>